<evidence type="ECO:0000256" key="1">
    <source>
        <dbReference type="ARBA" id="ARBA00022553"/>
    </source>
</evidence>
<keyword evidence="1" id="KW-0597">Phosphoprotein</keyword>
<dbReference type="AlphaFoldDB" id="A0A103YCI1"/>
<dbReference type="InterPro" id="IPR052101">
    <property type="entry name" value="Plant_StressResp_Kinase"/>
</dbReference>
<evidence type="ECO:0000256" key="5">
    <source>
        <dbReference type="ARBA" id="ARBA00022840"/>
    </source>
</evidence>
<keyword evidence="5" id="KW-0067">ATP-binding</keyword>
<dbReference type="SUPFAM" id="SSF56112">
    <property type="entry name" value="Protein kinase-like (PK-like)"/>
    <property type="match status" value="1"/>
</dbReference>
<dbReference type="InterPro" id="IPR008271">
    <property type="entry name" value="Ser/Thr_kinase_AS"/>
</dbReference>
<reference evidence="7 8" key="1">
    <citation type="journal article" date="2016" name="Sci. Rep.">
        <title>The genome sequence of the outbreeding globe artichoke constructed de novo incorporating a phase-aware low-pass sequencing strategy of F1 progeny.</title>
        <authorList>
            <person name="Scaglione D."/>
            <person name="Reyes-Chin-Wo S."/>
            <person name="Acquadro A."/>
            <person name="Froenicke L."/>
            <person name="Portis E."/>
            <person name="Beitel C."/>
            <person name="Tirone M."/>
            <person name="Mauro R."/>
            <person name="Lo Monaco A."/>
            <person name="Mauromicale G."/>
            <person name="Faccioli P."/>
            <person name="Cattivelli L."/>
            <person name="Rieseberg L."/>
            <person name="Michelmore R."/>
            <person name="Lanteri S."/>
        </authorList>
    </citation>
    <scope>NUCLEOTIDE SEQUENCE [LARGE SCALE GENOMIC DNA]</scope>
    <source>
        <strain evidence="7">2C</strain>
    </source>
</reference>
<dbReference type="Pfam" id="PF00069">
    <property type="entry name" value="Pkinase"/>
    <property type="match status" value="1"/>
</dbReference>
<keyword evidence="8" id="KW-1185">Reference proteome</keyword>
<dbReference type="GO" id="GO:0004672">
    <property type="term" value="F:protein kinase activity"/>
    <property type="evidence" value="ECO:0007669"/>
    <property type="project" value="InterPro"/>
</dbReference>
<sequence>MAYKRYLIFLTIDEQQASVHVIYNSLTSWYYNDLLIWVCYCLSLSWQVSMVSRLKHDNVMELLGYCVDSGLRVPAYEYAANGSLHGKVKIVVGAAKGLEYLHEKAQPHIIHRDIKSSNVMLFDNELLRLQILIYLTNPRHGSTSSFHSCSWYL</sequence>
<feature type="non-terminal residue" evidence="7">
    <location>
        <position position="153"/>
    </location>
</feature>
<dbReference type="InterPro" id="IPR011009">
    <property type="entry name" value="Kinase-like_dom_sf"/>
</dbReference>
<keyword evidence="4 7" id="KW-0418">Kinase</keyword>
<name>A0A103YCI1_CYNCS</name>
<dbReference type="InterPro" id="IPR000719">
    <property type="entry name" value="Prot_kinase_dom"/>
</dbReference>
<evidence type="ECO:0000256" key="3">
    <source>
        <dbReference type="ARBA" id="ARBA00022741"/>
    </source>
</evidence>
<gene>
    <name evidence="7" type="ORF">Ccrd_015073</name>
</gene>
<evidence type="ECO:0000256" key="2">
    <source>
        <dbReference type="ARBA" id="ARBA00022679"/>
    </source>
</evidence>
<evidence type="ECO:0000313" key="7">
    <source>
        <dbReference type="EMBL" id="KVI06577.1"/>
    </source>
</evidence>
<dbReference type="PROSITE" id="PS50011">
    <property type="entry name" value="PROTEIN_KINASE_DOM"/>
    <property type="match status" value="1"/>
</dbReference>
<dbReference type="GO" id="GO:0005524">
    <property type="term" value="F:ATP binding"/>
    <property type="evidence" value="ECO:0007669"/>
    <property type="project" value="UniProtKB-KW"/>
</dbReference>
<proteinExistence type="predicted"/>
<dbReference type="PANTHER" id="PTHR47983">
    <property type="entry name" value="PTO-INTERACTING PROTEIN 1-LIKE"/>
    <property type="match status" value="1"/>
</dbReference>
<dbReference type="Gramene" id="KVI06577">
    <property type="protein sequence ID" value="KVI06577"/>
    <property type="gene ID" value="Ccrd_015073"/>
</dbReference>
<keyword evidence="2" id="KW-0808">Transferase</keyword>
<dbReference type="EMBL" id="LEKV01001792">
    <property type="protein sequence ID" value="KVI06577.1"/>
    <property type="molecule type" value="Genomic_DNA"/>
</dbReference>
<keyword evidence="3" id="KW-0547">Nucleotide-binding</keyword>
<protein>
    <submittedName>
        <fullName evidence="7">Protein kinase, catalytic domain-containing protein</fullName>
    </submittedName>
</protein>
<dbReference type="Proteomes" id="UP000243975">
    <property type="component" value="Unassembled WGS sequence"/>
</dbReference>
<dbReference type="Gene3D" id="1.10.510.10">
    <property type="entry name" value="Transferase(Phosphotransferase) domain 1"/>
    <property type="match status" value="1"/>
</dbReference>
<comment type="caution">
    <text evidence="7">The sequence shown here is derived from an EMBL/GenBank/DDBJ whole genome shotgun (WGS) entry which is preliminary data.</text>
</comment>
<feature type="domain" description="Protein kinase" evidence="6">
    <location>
        <begin position="1"/>
        <end position="153"/>
    </location>
</feature>
<dbReference type="PANTHER" id="PTHR47983:SF3">
    <property type="entry name" value="OS05G0135800 PROTEIN"/>
    <property type="match status" value="1"/>
</dbReference>
<evidence type="ECO:0000313" key="8">
    <source>
        <dbReference type="Proteomes" id="UP000243975"/>
    </source>
</evidence>
<evidence type="ECO:0000256" key="4">
    <source>
        <dbReference type="ARBA" id="ARBA00022777"/>
    </source>
</evidence>
<accession>A0A103YCI1</accession>
<organism evidence="7 8">
    <name type="scientific">Cynara cardunculus var. scolymus</name>
    <name type="common">Globe artichoke</name>
    <name type="synonym">Cynara scolymus</name>
    <dbReference type="NCBI Taxonomy" id="59895"/>
    <lineage>
        <taxon>Eukaryota</taxon>
        <taxon>Viridiplantae</taxon>
        <taxon>Streptophyta</taxon>
        <taxon>Embryophyta</taxon>
        <taxon>Tracheophyta</taxon>
        <taxon>Spermatophyta</taxon>
        <taxon>Magnoliopsida</taxon>
        <taxon>eudicotyledons</taxon>
        <taxon>Gunneridae</taxon>
        <taxon>Pentapetalae</taxon>
        <taxon>asterids</taxon>
        <taxon>campanulids</taxon>
        <taxon>Asterales</taxon>
        <taxon>Asteraceae</taxon>
        <taxon>Carduoideae</taxon>
        <taxon>Cardueae</taxon>
        <taxon>Carduinae</taxon>
        <taxon>Cynara</taxon>
    </lineage>
</organism>
<evidence type="ECO:0000259" key="6">
    <source>
        <dbReference type="PROSITE" id="PS50011"/>
    </source>
</evidence>
<dbReference type="PROSITE" id="PS00108">
    <property type="entry name" value="PROTEIN_KINASE_ST"/>
    <property type="match status" value="1"/>
</dbReference>